<protein>
    <recommendedName>
        <fullName evidence="3">DinB-like domain-containing protein</fullName>
    </recommendedName>
</protein>
<dbReference type="SUPFAM" id="SSF109854">
    <property type="entry name" value="DinB/YfiT-like putative metalloenzymes"/>
    <property type="match status" value="1"/>
</dbReference>
<organism evidence="1 2">
    <name type="scientific">Candidatus Acidiferrum panamense</name>
    <dbReference type="NCBI Taxonomy" id="2741543"/>
    <lineage>
        <taxon>Bacteria</taxon>
        <taxon>Pseudomonadati</taxon>
        <taxon>Acidobacteriota</taxon>
        <taxon>Terriglobia</taxon>
        <taxon>Candidatus Acidiferrales</taxon>
        <taxon>Candidatus Acidiferrum</taxon>
    </lineage>
</organism>
<accession>A0A7V8NX35</accession>
<proteinExistence type="predicted"/>
<dbReference type="EMBL" id="JACDQQ010002830">
    <property type="protein sequence ID" value="MBA0089090.1"/>
    <property type="molecule type" value="Genomic_DNA"/>
</dbReference>
<comment type="caution">
    <text evidence="1">The sequence shown here is derived from an EMBL/GenBank/DDBJ whole genome shotgun (WGS) entry which is preliminary data.</text>
</comment>
<evidence type="ECO:0008006" key="3">
    <source>
        <dbReference type="Google" id="ProtNLM"/>
    </source>
</evidence>
<dbReference type="AlphaFoldDB" id="A0A7V8NX35"/>
<dbReference type="InterPro" id="IPR034660">
    <property type="entry name" value="DinB/YfiT-like"/>
</dbReference>
<evidence type="ECO:0000313" key="1">
    <source>
        <dbReference type="EMBL" id="MBA0089090.1"/>
    </source>
</evidence>
<dbReference type="Proteomes" id="UP000567293">
    <property type="component" value="Unassembled WGS sequence"/>
</dbReference>
<dbReference type="Gene3D" id="1.20.120.450">
    <property type="entry name" value="dinb family like domain"/>
    <property type="match status" value="1"/>
</dbReference>
<reference evidence="1" key="1">
    <citation type="submission" date="2020-06" db="EMBL/GenBank/DDBJ databases">
        <title>Legume-microbial interactions unlock mineral nutrients during tropical forest succession.</title>
        <authorList>
            <person name="Epihov D.Z."/>
        </authorList>
    </citation>
    <scope>NUCLEOTIDE SEQUENCE [LARGE SCALE GENOMIC DNA]</scope>
    <source>
        <strain evidence="1">Pan2503</strain>
    </source>
</reference>
<gene>
    <name evidence="1" type="ORF">HRJ53_29215</name>
</gene>
<sequence length="166" mass="18100">MTRTTNGASQKTELSVRHAIATLAYRAAKPLRDAPADFSAFRPGEESRSAGEILAHLCDLLDWALSQARGAEKWRSSKPKAWTADTERFFAAATALDHYLGSGEKVHAPPERLFQGAIADALTHVGQIAMLRRLAGSPIRGENYSLAKIEAGRTGADQNRPVREFD</sequence>
<keyword evidence="2" id="KW-1185">Reference proteome</keyword>
<evidence type="ECO:0000313" key="2">
    <source>
        <dbReference type="Proteomes" id="UP000567293"/>
    </source>
</evidence>
<name>A0A7V8NX35_9BACT</name>